<proteinExistence type="predicted"/>
<geneLocation type="plasmid" evidence="1">
    <name>Drgb1</name>
</geneLocation>
<dbReference type="EMBL" id="KP942676">
    <property type="protein sequence ID" value="AKG47446.1"/>
    <property type="molecule type" value="Genomic_DNA"/>
</dbReference>
<evidence type="ECO:0000313" key="1">
    <source>
        <dbReference type="EMBL" id="AKG47446.1"/>
    </source>
</evidence>
<keyword evidence="1" id="KW-0614">Plasmid</keyword>
<name>A0A0K0MNG2_PECCA</name>
<protein>
    <submittedName>
        <fullName evidence="1">Uncharacterized protein</fullName>
    </submittedName>
</protein>
<sequence length="60" mass="7131">MSDTILIDKVTNVVYVKKAFNIIEEHFSYDREPIQVKQNHKTACYVISPEDDEKYVHPYK</sequence>
<organism evidence="1">
    <name type="scientific">Pectobacterium carotovorum</name>
    <name type="common">Erwinia carotovora</name>
    <dbReference type="NCBI Taxonomy" id="554"/>
    <lineage>
        <taxon>Bacteria</taxon>
        <taxon>Pseudomonadati</taxon>
        <taxon>Pseudomonadota</taxon>
        <taxon>Gammaproteobacteria</taxon>
        <taxon>Enterobacterales</taxon>
        <taxon>Pectobacteriaceae</taxon>
        <taxon>Pectobacterium</taxon>
    </lineage>
</organism>
<reference evidence="1" key="1">
    <citation type="journal article" date="2015" name="Environ. Microbiol.">
        <title>Plasmids from the gut microbiome of cabbage root fly larvae encode SaxA that catalyses the conversion of the plant toxin 2-phenylethyl isothiocyanate.</title>
        <authorList>
            <person name="Welte C.U."/>
            <person name="de Graaf R.M."/>
            <person name="van den Bosch T.J."/>
            <person name="Op den Camp H.J."/>
            <person name="van Dam N.M."/>
            <person name="Jetten M.S."/>
        </authorList>
    </citation>
    <scope>NUCLEOTIDE SEQUENCE</scope>
    <source>
        <plasmid evidence="1">Drgb1</plasmid>
    </source>
</reference>
<reference evidence="1" key="2">
    <citation type="submission" date="2015-03" db="EMBL/GenBank/DDBJ databases">
        <authorList>
            <person name="Welte C."/>
            <person name="de Graaf R."/>
            <person name="van den Bosch T.J.M."/>
            <person name="Op den Camp H."/>
            <person name="van Dam N."/>
            <person name="Jetten M."/>
        </authorList>
    </citation>
    <scope>NUCLEOTIDE SEQUENCE</scope>
    <source>
        <plasmid evidence="1">Drgb1</plasmid>
    </source>
</reference>
<gene>
    <name evidence="1" type="ORF">pA_00006</name>
</gene>
<dbReference type="AlphaFoldDB" id="A0A0K0MNG2"/>
<accession>A0A0K0MNG2</accession>